<evidence type="ECO:0000256" key="1">
    <source>
        <dbReference type="ARBA" id="ARBA00005417"/>
    </source>
</evidence>
<comment type="caution">
    <text evidence="7">The sequence shown here is derived from an EMBL/GenBank/DDBJ whole genome shotgun (WGS) entry which is preliminary data.</text>
</comment>
<evidence type="ECO:0000313" key="7">
    <source>
        <dbReference type="EMBL" id="RRJ22951.1"/>
    </source>
</evidence>
<organism evidence="7 8">
    <name type="scientific">Rheinheimera mesophila</name>
    <dbReference type="NCBI Taxonomy" id="1547515"/>
    <lineage>
        <taxon>Bacteria</taxon>
        <taxon>Pseudomonadati</taxon>
        <taxon>Pseudomonadota</taxon>
        <taxon>Gammaproteobacteria</taxon>
        <taxon>Chromatiales</taxon>
        <taxon>Chromatiaceae</taxon>
        <taxon>Rheinheimera</taxon>
    </lineage>
</organism>
<evidence type="ECO:0000313" key="8">
    <source>
        <dbReference type="Proteomes" id="UP000276260"/>
    </source>
</evidence>
<dbReference type="SUPFAM" id="SSF52540">
    <property type="entry name" value="P-loop containing nucleoside triphosphate hydrolases"/>
    <property type="match status" value="1"/>
</dbReference>
<dbReference type="RefSeq" id="WP_046518743.1">
    <property type="nucleotide sequence ID" value="NZ_LAVS01000004.1"/>
</dbReference>
<name>A0A3P3QNZ8_9GAMM</name>
<dbReference type="GO" id="GO:0016887">
    <property type="term" value="F:ATP hydrolysis activity"/>
    <property type="evidence" value="ECO:0007669"/>
    <property type="project" value="InterPro"/>
</dbReference>
<dbReference type="Gene3D" id="3.40.50.300">
    <property type="entry name" value="P-loop containing nucleotide triphosphate hydrolases"/>
    <property type="match status" value="1"/>
</dbReference>
<evidence type="ECO:0000256" key="2">
    <source>
        <dbReference type="ARBA" id="ARBA00022448"/>
    </source>
</evidence>
<dbReference type="EMBL" id="RRCF01000001">
    <property type="protein sequence ID" value="RRJ22951.1"/>
    <property type="molecule type" value="Genomic_DNA"/>
</dbReference>
<gene>
    <name evidence="7" type="ORF">EIK76_02365</name>
</gene>
<evidence type="ECO:0000256" key="5">
    <source>
        <dbReference type="ARBA" id="ARBA00022840"/>
    </source>
</evidence>
<evidence type="ECO:0000256" key="3">
    <source>
        <dbReference type="ARBA" id="ARBA00022458"/>
    </source>
</evidence>
<protein>
    <submittedName>
        <fullName evidence="7">ATP-binding cassette domain-containing protein</fullName>
    </submittedName>
</protein>
<evidence type="ECO:0000256" key="4">
    <source>
        <dbReference type="ARBA" id="ARBA00022741"/>
    </source>
</evidence>
<dbReference type="InterPro" id="IPR017871">
    <property type="entry name" value="ABC_transporter-like_CS"/>
</dbReference>
<keyword evidence="2" id="KW-0813">Transport</keyword>
<dbReference type="InterPro" id="IPR003593">
    <property type="entry name" value="AAA+_ATPase"/>
</dbReference>
<proteinExistence type="inferred from homology"/>
<dbReference type="PANTHER" id="PTHR42711:SF5">
    <property type="entry name" value="ABC TRANSPORTER ATP-BINDING PROTEIN NATA"/>
    <property type="match status" value="1"/>
</dbReference>
<dbReference type="InterPro" id="IPR050763">
    <property type="entry name" value="ABC_transporter_ATP-binding"/>
</dbReference>
<dbReference type="Pfam" id="PF00005">
    <property type="entry name" value="ABC_tran"/>
    <property type="match status" value="1"/>
</dbReference>
<evidence type="ECO:0000259" key="6">
    <source>
        <dbReference type="PROSITE" id="PS50893"/>
    </source>
</evidence>
<accession>A0A3P3QNZ8</accession>
<dbReference type="PROSITE" id="PS00211">
    <property type="entry name" value="ABC_TRANSPORTER_1"/>
    <property type="match status" value="1"/>
</dbReference>
<feature type="domain" description="ABC transporter" evidence="6">
    <location>
        <begin position="4"/>
        <end position="233"/>
    </location>
</feature>
<reference evidence="7 8" key="1">
    <citation type="submission" date="2018-11" db="EMBL/GenBank/DDBJ databases">
        <title>Draft genome analysis of Rheinheimera mesophila isolated from an industrial waste site.</title>
        <authorList>
            <person name="Yu Q."/>
            <person name="Qi Y."/>
            <person name="Zhang H."/>
            <person name="Lu Y."/>
            <person name="Pu J."/>
        </authorList>
    </citation>
    <scope>NUCLEOTIDE SEQUENCE [LARGE SCALE GENOMIC DNA]</scope>
    <source>
        <strain evidence="7 8">IITR13</strain>
    </source>
</reference>
<dbReference type="PROSITE" id="PS50893">
    <property type="entry name" value="ABC_TRANSPORTER_2"/>
    <property type="match status" value="1"/>
</dbReference>
<dbReference type="SMART" id="SM00382">
    <property type="entry name" value="AAA"/>
    <property type="match status" value="1"/>
</dbReference>
<dbReference type="OrthoDB" id="9781337at2"/>
<keyword evidence="5 7" id="KW-0067">ATP-binding</keyword>
<keyword evidence="4" id="KW-0547">Nucleotide-binding</keyword>
<keyword evidence="8" id="KW-1185">Reference proteome</keyword>
<dbReference type="AlphaFoldDB" id="A0A3P3QNZ8"/>
<dbReference type="GO" id="GO:0005524">
    <property type="term" value="F:ATP binding"/>
    <property type="evidence" value="ECO:0007669"/>
    <property type="project" value="UniProtKB-KW"/>
</dbReference>
<keyword evidence="3" id="KW-0536">Nodulation</keyword>
<dbReference type="InterPro" id="IPR003439">
    <property type="entry name" value="ABC_transporter-like_ATP-bd"/>
</dbReference>
<comment type="similarity">
    <text evidence="1">Belongs to the ABC transporter superfamily.</text>
</comment>
<sequence>MLRISAYQIEKSYSTVKAVNRVSFEVQSGQIFALLGPNGAGKSSLIRMLVGLTRPDAGKINIEFKGEQLSTLPKRCYGYLPEDRGLYQDRTVRQNLTYIGKLRGMTASELDSALRLWCDRLDLSEKMEDNLNKLSKGNQQKVQLISCVLHQPDLLILDEPFSGLDPVNQEHVLSILTELKQSGTTVILSAHQMALIERLADQMLLLNKGELVAQGSLAEVSVQLDPKQWYEVSFTQQISTEALQGLTAVAECNRLEATKVQLTLNPGYSVSQLLQQLSGLADLADFSRIQPSLHQLYLTAVQNHNQQQSLSKQARQQQNAEGDAA</sequence>
<dbReference type="InterPro" id="IPR027417">
    <property type="entry name" value="P-loop_NTPase"/>
</dbReference>
<dbReference type="Proteomes" id="UP000276260">
    <property type="component" value="Unassembled WGS sequence"/>
</dbReference>
<dbReference type="PANTHER" id="PTHR42711">
    <property type="entry name" value="ABC TRANSPORTER ATP-BINDING PROTEIN"/>
    <property type="match status" value="1"/>
</dbReference>